<sequence>MASVQRDHWSFVVLQFLLLSLLICRHGAFADRNKYFHISSLCMGERHYPQYKKIDGAVLTSESENNLECAVTFQTDSILQRFMLRFERLALDCHDHLVIFDGAHAIGNHKVDLSCRSTRSDVGTIFTQGNYVTLKYTTDSWSPQGNGFKLIITAYKDSSLPDLKHDLKCRDFECRNTFCISSNLTCDGVNHCGDNSDETSHALCIDDMGSSQILGLGVSVFVTLALVVIVVCLVLCVGALCLCQRLQQQQQQRQAAAGAMTLPGSHPTALQANHSAFPREPLLPSHKVTRPATAPTGSSEQSLQHDLSACREQFSSPRPLDAVPPVSPGGVSPPSMFRQGSLSSQPDLLAVTGGGEAPPHTWANTLPRACLLNIHAAARTSGPLGGCRQLPSAVAAFSAGRRIGASDACWCRLRRLFGVLAWSPAVEPWSSLKTGRLCGGAHGTTRAATPAREGHKCVDIPEAQ</sequence>
<evidence type="ECO:0000313" key="1">
    <source>
        <dbReference type="EMBL" id="KAH6945761.1"/>
    </source>
</evidence>
<dbReference type="EMBL" id="CM023481">
    <property type="protein sequence ID" value="KAH6945761.1"/>
    <property type="molecule type" value="Genomic_DNA"/>
</dbReference>
<reference evidence="1" key="1">
    <citation type="submission" date="2020-05" db="EMBL/GenBank/DDBJ databases">
        <title>Large-scale comparative analyses of tick genomes elucidate their genetic diversity and vector capacities.</title>
        <authorList>
            <person name="Jia N."/>
            <person name="Wang J."/>
            <person name="Shi W."/>
            <person name="Du L."/>
            <person name="Sun Y."/>
            <person name="Zhan W."/>
            <person name="Jiang J."/>
            <person name="Wang Q."/>
            <person name="Zhang B."/>
            <person name="Ji P."/>
            <person name="Sakyi L.B."/>
            <person name="Cui X."/>
            <person name="Yuan T."/>
            <person name="Jiang B."/>
            <person name="Yang W."/>
            <person name="Lam T.T.-Y."/>
            <person name="Chang Q."/>
            <person name="Ding S."/>
            <person name="Wang X."/>
            <person name="Zhu J."/>
            <person name="Ruan X."/>
            <person name="Zhao L."/>
            <person name="Wei J."/>
            <person name="Que T."/>
            <person name="Du C."/>
            <person name="Cheng J."/>
            <person name="Dai P."/>
            <person name="Han X."/>
            <person name="Huang E."/>
            <person name="Gao Y."/>
            <person name="Liu J."/>
            <person name="Shao H."/>
            <person name="Ye R."/>
            <person name="Li L."/>
            <person name="Wei W."/>
            <person name="Wang X."/>
            <person name="Wang C."/>
            <person name="Yang T."/>
            <person name="Huo Q."/>
            <person name="Li W."/>
            <person name="Guo W."/>
            <person name="Chen H."/>
            <person name="Zhou L."/>
            <person name="Ni X."/>
            <person name="Tian J."/>
            <person name="Zhou Y."/>
            <person name="Sheng Y."/>
            <person name="Liu T."/>
            <person name="Pan Y."/>
            <person name="Xia L."/>
            <person name="Li J."/>
            <person name="Zhao F."/>
            <person name="Cao W."/>
        </authorList>
    </citation>
    <scope>NUCLEOTIDE SEQUENCE</scope>
    <source>
        <strain evidence="1">Hyas-2018</strain>
    </source>
</reference>
<dbReference type="Proteomes" id="UP000821845">
    <property type="component" value="Chromosome 1"/>
</dbReference>
<accession>A0ACB7THR3</accession>
<keyword evidence="2" id="KW-1185">Reference proteome</keyword>
<evidence type="ECO:0000313" key="2">
    <source>
        <dbReference type="Proteomes" id="UP000821845"/>
    </source>
</evidence>
<gene>
    <name evidence="1" type="ORF">HPB50_009820</name>
</gene>
<organism evidence="1 2">
    <name type="scientific">Hyalomma asiaticum</name>
    <name type="common">Tick</name>
    <dbReference type="NCBI Taxonomy" id="266040"/>
    <lineage>
        <taxon>Eukaryota</taxon>
        <taxon>Metazoa</taxon>
        <taxon>Ecdysozoa</taxon>
        <taxon>Arthropoda</taxon>
        <taxon>Chelicerata</taxon>
        <taxon>Arachnida</taxon>
        <taxon>Acari</taxon>
        <taxon>Parasitiformes</taxon>
        <taxon>Ixodida</taxon>
        <taxon>Ixodoidea</taxon>
        <taxon>Ixodidae</taxon>
        <taxon>Hyalomminae</taxon>
        <taxon>Hyalomma</taxon>
    </lineage>
</organism>
<proteinExistence type="predicted"/>
<name>A0ACB7THR3_HYAAI</name>
<comment type="caution">
    <text evidence="1">The sequence shown here is derived from an EMBL/GenBank/DDBJ whole genome shotgun (WGS) entry which is preliminary data.</text>
</comment>
<protein>
    <submittedName>
        <fullName evidence="1">Uncharacterized protein</fullName>
    </submittedName>
</protein>